<comment type="caution">
    <text evidence="1">The sequence shown here is derived from an EMBL/GenBank/DDBJ whole genome shotgun (WGS) entry which is preliminary data.</text>
</comment>
<dbReference type="EMBL" id="BPLQ01010886">
    <property type="protein sequence ID" value="GIY54183.1"/>
    <property type="molecule type" value="Genomic_DNA"/>
</dbReference>
<name>A0AAV4U8V3_9ARAC</name>
<evidence type="ECO:0000313" key="2">
    <source>
        <dbReference type="Proteomes" id="UP001054837"/>
    </source>
</evidence>
<dbReference type="AlphaFoldDB" id="A0AAV4U8V3"/>
<accession>A0AAV4U8V3</accession>
<dbReference type="Proteomes" id="UP001054837">
    <property type="component" value="Unassembled WGS sequence"/>
</dbReference>
<keyword evidence="2" id="KW-1185">Reference proteome</keyword>
<sequence>MGKSGETSDRVRFANIRKSLPKLPSSELHFKVIYHPFRLSRPCFITPSGFHSENIFPNDSKRDSETIPFAHLITTAHYEYTNGKIRGNKRQSSKLRTFVNLYEIPSSELHSKVIYHPFDRPSQLPLPLLAATVVLPNNRKVLCENSFCSILTLNTPRAISIFLLFNFLIENIFLVDSERARETIPFAHLITTAHYENTNGEIRGNKRQSSKLRDSYISPKCPSSELHFKAIYHPSRPPLPATQPHSGCHSGTA</sequence>
<proteinExistence type="predicted"/>
<evidence type="ECO:0000313" key="1">
    <source>
        <dbReference type="EMBL" id="GIY54183.1"/>
    </source>
</evidence>
<protein>
    <submittedName>
        <fullName evidence="1">Uncharacterized protein</fullName>
    </submittedName>
</protein>
<gene>
    <name evidence="1" type="ORF">CDAR_618041</name>
</gene>
<organism evidence="1 2">
    <name type="scientific">Caerostris darwini</name>
    <dbReference type="NCBI Taxonomy" id="1538125"/>
    <lineage>
        <taxon>Eukaryota</taxon>
        <taxon>Metazoa</taxon>
        <taxon>Ecdysozoa</taxon>
        <taxon>Arthropoda</taxon>
        <taxon>Chelicerata</taxon>
        <taxon>Arachnida</taxon>
        <taxon>Araneae</taxon>
        <taxon>Araneomorphae</taxon>
        <taxon>Entelegynae</taxon>
        <taxon>Araneoidea</taxon>
        <taxon>Araneidae</taxon>
        <taxon>Caerostris</taxon>
    </lineage>
</organism>
<reference evidence="1 2" key="1">
    <citation type="submission" date="2021-06" db="EMBL/GenBank/DDBJ databases">
        <title>Caerostris darwini draft genome.</title>
        <authorList>
            <person name="Kono N."/>
            <person name="Arakawa K."/>
        </authorList>
    </citation>
    <scope>NUCLEOTIDE SEQUENCE [LARGE SCALE GENOMIC DNA]</scope>
</reference>